<gene>
    <name evidence="1" type="ORF">B296_00024298</name>
</gene>
<dbReference type="EMBL" id="AMZH03008835">
    <property type="protein sequence ID" value="RRT58130.1"/>
    <property type="molecule type" value="Genomic_DNA"/>
</dbReference>
<proteinExistence type="predicted"/>
<accession>A0A426Z2C9</accession>
<protein>
    <submittedName>
        <fullName evidence="1">Uncharacterized protein</fullName>
    </submittedName>
</protein>
<organism evidence="1 2">
    <name type="scientific">Ensete ventricosum</name>
    <name type="common">Abyssinian banana</name>
    <name type="synonym">Musa ensete</name>
    <dbReference type="NCBI Taxonomy" id="4639"/>
    <lineage>
        <taxon>Eukaryota</taxon>
        <taxon>Viridiplantae</taxon>
        <taxon>Streptophyta</taxon>
        <taxon>Embryophyta</taxon>
        <taxon>Tracheophyta</taxon>
        <taxon>Spermatophyta</taxon>
        <taxon>Magnoliopsida</taxon>
        <taxon>Liliopsida</taxon>
        <taxon>Zingiberales</taxon>
        <taxon>Musaceae</taxon>
        <taxon>Ensete</taxon>
    </lineage>
</organism>
<name>A0A426Z2C9_ENSVE</name>
<evidence type="ECO:0000313" key="2">
    <source>
        <dbReference type="Proteomes" id="UP000287651"/>
    </source>
</evidence>
<reference evidence="1 2" key="1">
    <citation type="journal article" date="2014" name="Agronomy (Basel)">
        <title>A Draft Genome Sequence for Ensete ventricosum, the Drought-Tolerant Tree Against Hunger.</title>
        <authorList>
            <person name="Harrison J."/>
            <person name="Moore K.A."/>
            <person name="Paszkiewicz K."/>
            <person name="Jones T."/>
            <person name="Grant M."/>
            <person name="Ambacheew D."/>
            <person name="Muzemil S."/>
            <person name="Studholme D.J."/>
        </authorList>
    </citation>
    <scope>NUCLEOTIDE SEQUENCE [LARGE SCALE GENOMIC DNA]</scope>
</reference>
<sequence>MLLVAEEAIVVGLGYLVVEEEDGSRGSAMVREATEAVVAIKEGTDGRATAMLRPAGEATAMAGMTTSEEGRKRVVATLCNGDRHWLADVASTDGSWKIVAESRGRKKATTTSGWTNDRGGTVTVDGERQQAWLHEALLTVVEKAEGVEEQAPTGGDNVGATEGVEQQGGCVTTGASKGEGRSRWQQLVVTGKLVTGTTLVTVTTNKGCRRGSDNGYCASYMCSASQSCE</sequence>
<dbReference type="AlphaFoldDB" id="A0A426Z2C9"/>
<dbReference type="Proteomes" id="UP000287651">
    <property type="component" value="Unassembled WGS sequence"/>
</dbReference>
<evidence type="ECO:0000313" key="1">
    <source>
        <dbReference type="EMBL" id="RRT58130.1"/>
    </source>
</evidence>
<comment type="caution">
    <text evidence="1">The sequence shown here is derived from an EMBL/GenBank/DDBJ whole genome shotgun (WGS) entry which is preliminary data.</text>
</comment>